<reference evidence="1" key="1">
    <citation type="submission" date="2018-05" db="EMBL/GenBank/DDBJ databases">
        <authorList>
            <person name="Lanie J.A."/>
            <person name="Ng W.-L."/>
            <person name="Kazmierczak K.M."/>
            <person name="Andrzejewski T.M."/>
            <person name="Davidsen T.M."/>
            <person name="Wayne K.J."/>
            <person name="Tettelin H."/>
            <person name="Glass J.I."/>
            <person name="Rusch D."/>
            <person name="Podicherti R."/>
            <person name="Tsui H.-C.T."/>
            <person name="Winkler M.E."/>
        </authorList>
    </citation>
    <scope>NUCLEOTIDE SEQUENCE</scope>
</reference>
<dbReference type="InterPro" id="IPR001130">
    <property type="entry name" value="TatD-like"/>
</dbReference>
<dbReference type="Pfam" id="PF01026">
    <property type="entry name" value="TatD_DNase"/>
    <property type="match status" value="1"/>
</dbReference>
<dbReference type="Gene3D" id="3.20.20.140">
    <property type="entry name" value="Metal-dependent hydrolases"/>
    <property type="match status" value="1"/>
</dbReference>
<feature type="non-terminal residue" evidence="1">
    <location>
        <position position="145"/>
    </location>
</feature>
<dbReference type="EMBL" id="UINC01118670">
    <property type="protein sequence ID" value="SVC91944.1"/>
    <property type="molecule type" value="Genomic_DNA"/>
</dbReference>
<organism evidence="1">
    <name type="scientific">marine metagenome</name>
    <dbReference type="NCBI Taxonomy" id="408172"/>
    <lineage>
        <taxon>unclassified sequences</taxon>
        <taxon>metagenomes</taxon>
        <taxon>ecological metagenomes</taxon>
    </lineage>
</organism>
<dbReference type="InterPro" id="IPR032466">
    <property type="entry name" value="Metal_Hydrolase"/>
</dbReference>
<gene>
    <name evidence="1" type="ORF">METZ01_LOCUS344798</name>
</gene>
<dbReference type="PANTHER" id="PTHR47176:SF1">
    <property type="entry name" value="OS04G0577500 PROTEIN"/>
    <property type="match status" value="1"/>
</dbReference>
<dbReference type="SUPFAM" id="SSF51556">
    <property type="entry name" value="Metallo-dependent hydrolases"/>
    <property type="match status" value="1"/>
</dbReference>
<evidence type="ECO:0000313" key="1">
    <source>
        <dbReference type="EMBL" id="SVC91944.1"/>
    </source>
</evidence>
<protein>
    <submittedName>
        <fullName evidence="1">Uncharacterized protein</fullName>
    </submittedName>
</protein>
<sequence>MRLFDAHNHLQDARFGGQQDELIADCVAVGLSRMVVNGTCESDWPAVAALAKRHDCVLPSFGLHPWFVHERSPEWLAKLGQQLDDCPAAVGEFGLDRWKPGLGYDGQEEVFTAQLCLAAERDLPASIHCLKTWGRLHELLRDGPL</sequence>
<accession>A0A382R2G1</accession>
<dbReference type="PANTHER" id="PTHR47176">
    <property type="entry name" value="OSJNBA0020J04.13 PROTEIN"/>
    <property type="match status" value="1"/>
</dbReference>
<dbReference type="AlphaFoldDB" id="A0A382R2G1"/>
<dbReference type="GO" id="GO:0016788">
    <property type="term" value="F:hydrolase activity, acting on ester bonds"/>
    <property type="evidence" value="ECO:0007669"/>
    <property type="project" value="InterPro"/>
</dbReference>
<proteinExistence type="predicted"/>
<name>A0A382R2G1_9ZZZZ</name>